<feature type="domain" description="Lipase" evidence="6">
    <location>
        <begin position="92"/>
        <end position="313"/>
    </location>
</feature>
<dbReference type="InterPro" id="IPR013818">
    <property type="entry name" value="Lipase"/>
</dbReference>
<dbReference type="Gene3D" id="3.40.50.1820">
    <property type="entry name" value="alpha/beta hydrolase"/>
    <property type="match status" value="1"/>
</dbReference>
<dbReference type="SUPFAM" id="SSF53474">
    <property type="entry name" value="alpha/beta-Hydrolases"/>
    <property type="match status" value="1"/>
</dbReference>
<evidence type="ECO:0000259" key="6">
    <source>
        <dbReference type="Pfam" id="PF00151"/>
    </source>
</evidence>
<dbReference type="InterPro" id="IPR000734">
    <property type="entry name" value="TAG_lipase"/>
</dbReference>
<dbReference type="CDD" id="cd00707">
    <property type="entry name" value="Pancreat_lipase_like"/>
    <property type="match status" value="1"/>
</dbReference>
<evidence type="ECO:0000256" key="3">
    <source>
        <dbReference type="ARBA" id="ARBA00022525"/>
    </source>
</evidence>
<evidence type="ECO:0000256" key="2">
    <source>
        <dbReference type="ARBA" id="ARBA00010701"/>
    </source>
</evidence>
<name>A0ABR3I2G0_LOXSC</name>
<comment type="subcellular location">
    <subcellularLocation>
        <location evidence="1">Secreted</location>
    </subcellularLocation>
</comment>
<dbReference type="Proteomes" id="UP001549920">
    <property type="component" value="Unassembled WGS sequence"/>
</dbReference>
<evidence type="ECO:0000256" key="5">
    <source>
        <dbReference type="SAM" id="SignalP"/>
    </source>
</evidence>
<keyword evidence="3" id="KW-0964">Secreted</keyword>
<accession>A0ABR3I2G0</accession>
<evidence type="ECO:0000313" key="7">
    <source>
        <dbReference type="EMBL" id="KAL0882999.1"/>
    </source>
</evidence>
<organism evidence="7 8">
    <name type="scientific">Loxostege sticticalis</name>
    <name type="common">Beet webworm moth</name>
    <dbReference type="NCBI Taxonomy" id="481309"/>
    <lineage>
        <taxon>Eukaryota</taxon>
        <taxon>Metazoa</taxon>
        <taxon>Ecdysozoa</taxon>
        <taxon>Arthropoda</taxon>
        <taxon>Hexapoda</taxon>
        <taxon>Insecta</taxon>
        <taxon>Pterygota</taxon>
        <taxon>Neoptera</taxon>
        <taxon>Endopterygota</taxon>
        <taxon>Lepidoptera</taxon>
        <taxon>Glossata</taxon>
        <taxon>Ditrysia</taxon>
        <taxon>Pyraloidea</taxon>
        <taxon>Crambidae</taxon>
        <taxon>Pyraustinae</taxon>
        <taxon>Loxostege</taxon>
    </lineage>
</organism>
<sequence length="328" mass="36955">MWFLITYTLFLFSAIKAKDWGSSFNVEHNNACSSVDGKLPSPYYCPYGTRNDTRLQVEYRLYSYRWGNEYQYILLDENAEPVDPGKKVDLAGAPLKVITHGWIASADDPSVALIKDAYLNTRHCNIIAVDWRLMANTCYCQAVVNVKIVGKSIARFLDAVNMRYGVGGGDMHLIGHSLGAHVVGIAAWRTSFLINRVTGLDPAFPIFEVPFLYPPEERIDSACAAFVDIIHTCGGLMGFVRPIGHLDFYPNSGMLIQPSCIHSLDPLSCSHAKSYEYYVETIYTTKAYPSVRCVSWDSFLEGECQYNHYTYMGEGADLHYIGQYYLFI</sequence>
<dbReference type="PANTHER" id="PTHR11610">
    <property type="entry name" value="LIPASE"/>
    <property type="match status" value="1"/>
</dbReference>
<dbReference type="Pfam" id="PF00151">
    <property type="entry name" value="Lipase"/>
    <property type="match status" value="1"/>
</dbReference>
<feature type="chain" id="PRO_5046578794" description="Lipase domain-containing protein" evidence="5">
    <location>
        <begin position="18"/>
        <end position="328"/>
    </location>
</feature>
<comment type="caution">
    <text evidence="7">The sequence shown here is derived from an EMBL/GenBank/DDBJ whole genome shotgun (WGS) entry which is preliminary data.</text>
</comment>
<protein>
    <recommendedName>
        <fullName evidence="6">Lipase domain-containing protein</fullName>
    </recommendedName>
</protein>
<evidence type="ECO:0000313" key="8">
    <source>
        <dbReference type="Proteomes" id="UP001549920"/>
    </source>
</evidence>
<dbReference type="PANTHER" id="PTHR11610:SF173">
    <property type="entry name" value="LIPASE DOMAIN-CONTAINING PROTEIN-RELATED"/>
    <property type="match status" value="1"/>
</dbReference>
<keyword evidence="5" id="KW-0732">Signal</keyword>
<dbReference type="InterPro" id="IPR029058">
    <property type="entry name" value="AB_hydrolase_fold"/>
</dbReference>
<keyword evidence="8" id="KW-1185">Reference proteome</keyword>
<evidence type="ECO:0000256" key="4">
    <source>
        <dbReference type="RuleBase" id="RU004262"/>
    </source>
</evidence>
<dbReference type="InterPro" id="IPR033906">
    <property type="entry name" value="Lipase_N"/>
</dbReference>
<proteinExistence type="inferred from homology"/>
<feature type="signal peptide" evidence="5">
    <location>
        <begin position="1"/>
        <end position="17"/>
    </location>
</feature>
<gene>
    <name evidence="7" type="ORF">ABMA27_016487</name>
</gene>
<evidence type="ECO:0000256" key="1">
    <source>
        <dbReference type="ARBA" id="ARBA00004613"/>
    </source>
</evidence>
<comment type="similarity">
    <text evidence="2 4">Belongs to the AB hydrolase superfamily. Lipase family.</text>
</comment>
<reference evidence="7 8" key="1">
    <citation type="submission" date="2024-06" db="EMBL/GenBank/DDBJ databases">
        <title>A chromosome-level genome assembly of beet webworm, Loxostege sticticalis.</title>
        <authorList>
            <person name="Zhang Y."/>
        </authorList>
    </citation>
    <scope>NUCLEOTIDE SEQUENCE [LARGE SCALE GENOMIC DNA]</scope>
    <source>
        <strain evidence="7">AQ026</strain>
        <tissue evidence="7">Whole body</tissue>
    </source>
</reference>
<dbReference type="PRINTS" id="PR00821">
    <property type="entry name" value="TAGLIPASE"/>
</dbReference>
<dbReference type="EMBL" id="JBEUOH010000009">
    <property type="protein sequence ID" value="KAL0882999.1"/>
    <property type="molecule type" value="Genomic_DNA"/>
</dbReference>